<gene>
    <name evidence="2" type="ORF">E1898_04645</name>
</gene>
<feature type="transmembrane region" description="Helical" evidence="1">
    <location>
        <begin position="161"/>
        <end position="180"/>
    </location>
</feature>
<dbReference type="EMBL" id="SMUW01000028">
    <property type="protein sequence ID" value="TDK47967.1"/>
    <property type="molecule type" value="Genomic_DNA"/>
</dbReference>
<protein>
    <submittedName>
        <fullName evidence="2">DUF4386 domain-containing protein</fullName>
    </submittedName>
</protein>
<reference evidence="2 3" key="1">
    <citation type="submission" date="2019-03" db="EMBL/GenBank/DDBJ databases">
        <title>Algoriphagus aquimaris sp. nov., isolated form marine sediment in Pohang, Korea.</title>
        <authorList>
            <person name="Kim J."/>
            <person name="Yoon S.-H."/>
            <person name="Lee S.-S."/>
        </authorList>
    </citation>
    <scope>NUCLEOTIDE SEQUENCE [LARGE SCALE GENOMIC DNA]</scope>
    <source>
        <strain evidence="2 3">F21</strain>
    </source>
</reference>
<dbReference type="AlphaFoldDB" id="A0A4V3ARU4"/>
<name>A0A4V3ARU4_9BACT</name>
<sequence length="244" mass="27758">MRDSMWQLKNNYRHMKKELHPSDRNLHLGLTGILYLLVIVCGLFSEMGVRGVLFIPEDLIQTMENIQGNQSLLRLGVASDMLMVLADVGLAWFFLILFQENFPRLSYLAAFFRLVQAGIIGINLIHLLQIPSLFQFFPETSDAPWVAQQIGYLFESHRMGYLLSGIPFGMSCILLGYMMYQSGWFSRILGAMVFIAGFAYLIDSFTNILSPQYAPQSEILVLTTAVISELSLCIYLIFKGFRNN</sequence>
<organism evidence="2 3">
    <name type="scientific">Algoriphagus formosus</name>
    <dbReference type="NCBI Taxonomy" id="2007308"/>
    <lineage>
        <taxon>Bacteria</taxon>
        <taxon>Pseudomonadati</taxon>
        <taxon>Bacteroidota</taxon>
        <taxon>Cytophagia</taxon>
        <taxon>Cytophagales</taxon>
        <taxon>Cyclobacteriaceae</taxon>
        <taxon>Algoriphagus</taxon>
    </lineage>
</organism>
<proteinExistence type="predicted"/>
<evidence type="ECO:0000313" key="2">
    <source>
        <dbReference type="EMBL" id="TDK47967.1"/>
    </source>
</evidence>
<feature type="transmembrane region" description="Helical" evidence="1">
    <location>
        <begin position="105"/>
        <end position="128"/>
    </location>
</feature>
<comment type="caution">
    <text evidence="2">The sequence shown here is derived from an EMBL/GenBank/DDBJ whole genome shotgun (WGS) entry which is preliminary data.</text>
</comment>
<feature type="transmembrane region" description="Helical" evidence="1">
    <location>
        <begin position="81"/>
        <end position="98"/>
    </location>
</feature>
<feature type="transmembrane region" description="Helical" evidence="1">
    <location>
        <begin position="25"/>
        <end position="45"/>
    </location>
</feature>
<keyword evidence="1" id="KW-0472">Membrane</keyword>
<dbReference type="Proteomes" id="UP000295438">
    <property type="component" value="Unassembled WGS sequence"/>
</dbReference>
<keyword evidence="1" id="KW-1133">Transmembrane helix</keyword>
<keyword evidence="3" id="KW-1185">Reference proteome</keyword>
<dbReference type="Pfam" id="PF14329">
    <property type="entry name" value="DUF4386"/>
    <property type="match status" value="1"/>
</dbReference>
<evidence type="ECO:0000256" key="1">
    <source>
        <dbReference type="SAM" id="Phobius"/>
    </source>
</evidence>
<dbReference type="InterPro" id="IPR025495">
    <property type="entry name" value="DUF4386"/>
</dbReference>
<feature type="transmembrane region" description="Helical" evidence="1">
    <location>
        <begin position="219"/>
        <end position="238"/>
    </location>
</feature>
<keyword evidence="1" id="KW-0812">Transmembrane</keyword>
<accession>A0A4V3ARU4</accession>
<evidence type="ECO:0000313" key="3">
    <source>
        <dbReference type="Proteomes" id="UP000295438"/>
    </source>
</evidence>
<feature type="transmembrane region" description="Helical" evidence="1">
    <location>
        <begin position="192"/>
        <end position="213"/>
    </location>
</feature>